<dbReference type="GO" id="GO:0006355">
    <property type="term" value="P:regulation of DNA-templated transcription"/>
    <property type="evidence" value="ECO:0007669"/>
    <property type="project" value="InterPro"/>
</dbReference>
<sequence>FANKRLREEMVEGYRVMAEGNLQVAREAMEIAHEVLPEWK</sequence>
<dbReference type="AlphaFoldDB" id="X1N369"/>
<organism evidence="1">
    <name type="scientific">marine sediment metagenome</name>
    <dbReference type="NCBI Taxonomy" id="412755"/>
    <lineage>
        <taxon>unclassified sequences</taxon>
        <taxon>metagenomes</taxon>
        <taxon>ecological metagenomes</taxon>
    </lineage>
</organism>
<dbReference type="EMBL" id="BARV01028828">
    <property type="protein sequence ID" value="GAI38008.1"/>
    <property type="molecule type" value="Genomic_DNA"/>
</dbReference>
<name>X1N369_9ZZZZ</name>
<protein>
    <submittedName>
        <fullName evidence="1">Uncharacterized protein</fullName>
    </submittedName>
</protein>
<evidence type="ECO:0000313" key="1">
    <source>
        <dbReference type="EMBL" id="GAI38008.1"/>
    </source>
</evidence>
<comment type="caution">
    <text evidence="1">The sequence shown here is derived from an EMBL/GenBank/DDBJ whole genome shotgun (WGS) entry which is preliminary data.</text>
</comment>
<accession>X1N369</accession>
<gene>
    <name evidence="1" type="ORF">S06H3_46071</name>
</gene>
<dbReference type="InterPro" id="IPR013321">
    <property type="entry name" value="Arc_rbn_hlx_hlx"/>
</dbReference>
<reference evidence="1" key="1">
    <citation type="journal article" date="2014" name="Front. Microbiol.">
        <title>High frequency of phylogenetically diverse reductive dehalogenase-homologous genes in deep subseafloor sedimentary metagenomes.</title>
        <authorList>
            <person name="Kawai M."/>
            <person name="Futagami T."/>
            <person name="Toyoda A."/>
            <person name="Takaki Y."/>
            <person name="Nishi S."/>
            <person name="Hori S."/>
            <person name="Arai W."/>
            <person name="Tsubouchi T."/>
            <person name="Morono Y."/>
            <person name="Uchiyama I."/>
            <person name="Ito T."/>
            <person name="Fujiyama A."/>
            <person name="Inagaki F."/>
            <person name="Takami H."/>
        </authorList>
    </citation>
    <scope>NUCLEOTIDE SEQUENCE</scope>
    <source>
        <strain evidence="1">Expedition CK06-06</strain>
    </source>
</reference>
<dbReference type="Gene3D" id="1.10.1220.10">
    <property type="entry name" value="Met repressor-like"/>
    <property type="match status" value="1"/>
</dbReference>
<feature type="non-terminal residue" evidence="1">
    <location>
        <position position="1"/>
    </location>
</feature>
<proteinExistence type="predicted"/>